<sequence>MTTKLSAVRKVEAGKGAGKEAVPPKKDHPAEKSTITVSLWREAAVEPLAIGEMVRVTHVRASNTEYGVQVNSTNFTKIEKQQSHQELEVAGVLKDGEGAASSGFFQVLLACGETLMIDEGLWDPSFDAAIQEGILKLRAELEGKKIIKAAIMALRRLLESRPDPQGKLPPLHILFLKIEDSPKVVSWDFKDAHATPTCIKNNKVAVISDGETVTKVLLFEAMAGRVAVEESYYMRGHTLFGKCPPYKINVGAGTQFFRGGKLKCPEDLAARAEALLHPASPVTTIRQCQEQQGLMTIKGVIVEEKSTITVSLWREAAVKPLAIGEMVRVTHVRASNTEYGVQVNSTNFTKIEKQQSHQELEVAGVLKDGEGAASSGFFQVLLACGETLMIDEGLWDPSFDAAIQEGILKLRAELEGKKIIKAAM</sequence>
<evidence type="ECO:0000256" key="1">
    <source>
        <dbReference type="SAM" id="MobiDB-lite"/>
    </source>
</evidence>
<dbReference type="AlphaFoldDB" id="A0AAV1H5R3"/>
<reference evidence="2" key="1">
    <citation type="submission" date="2023-08" db="EMBL/GenBank/DDBJ databases">
        <authorList>
            <person name="Alioto T."/>
            <person name="Alioto T."/>
            <person name="Gomez Garrido J."/>
        </authorList>
    </citation>
    <scope>NUCLEOTIDE SEQUENCE</scope>
</reference>
<organism evidence="2 3">
    <name type="scientific">Xyrichtys novacula</name>
    <name type="common">Pearly razorfish</name>
    <name type="synonym">Hemipteronotus novacula</name>
    <dbReference type="NCBI Taxonomy" id="13765"/>
    <lineage>
        <taxon>Eukaryota</taxon>
        <taxon>Metazoa</taxon>
        <taxon>Chordata</taxon>
        <taxon>Craniata</taxon>
        <taxon>Vertebrata</taxon>
        <taxon>Euteleostomi</taxon>
        <taxon>Actinopterygii</taxon>
        <taxon>Neopterygii</taxon>
        <taxon>Teleostei</taxon>
        <taxon>Neoteleostei</taxon>
        <taxon>Acanthomorphata</taxon>
        <taxon>Eupercaria</taxon>
        <taxon>Labriformes</taxon>
        <taxon>Labridae</taxon>
        <taxon>Xyrichtys</taxon>
    </lineage>
</organism>
<dbReference type="InterPro" id="IPR012340">
    <property type="entry name" value="NA-bd_OB-fold"/>
</dbReference>
<feature type="compositionally biased region" description="Basic and acidic residues" evidence="1">
    <location>
        <begin position="22"/>
        <end position="31"/>
    </location>
</feature>
<gene>
    <name evidence="2" type="ORF">XNOV1_A005489</name>
</gene>
<dbReference type="EMBL" id="OY660882">
    <property type="protein sequence ID" value="CAJ1080786.1"/>
    <property type="molecule type" value="Genomic_DNA"/>
</dbReference>
<keyword evidence="3" id="KW-1185">Reference proteome</keyword>
<proteinExistence type="predicted"/>
<evidence type="ECO:0000313" key="3">
    <source>
        <dbReference type="Proteomes" id="UP001178508"/>
    </source>
</evidence>
<feature type="region of interest" description="Disordered" evidence="1">
    <location>
        <begin position="1"/>
        <end position="32"/>
    </location>
</feature>
<dbReference type="Gene3D" id="2.40.50.140">
    <property type="entry name" value="Nucleic acid-binding proteins"/>
    <property type="match status" value="2"/>
</dbReference>
<evidence type="ECO:0000313" key="2">
    <source>
        <dbReference type="EMBL" id="CAJ1080786.1"/>
    </source>
</evidence>
<name>A0AAV1H5R3_XYRNO</name>
<protein>
    <submittedName>
        <fullName evidence="2">Uncharacterized protein</fullName>
    </submittedName>
</protein>
<accession>A0AAV1H5R3</accession>
<dbReference type="Proteomes" id="UP001178508">
    <property type="component" value="Chromosome 19"/>
</dbReference>